<dbReference type="InterPro" id="IPR003593">
    <property type="entry name" value="AAA+_ATPase"/>
</dbReference>
<organism evidence="5 6">
    <name type="scientific">Desulfonema magnum</name>
    <dbReference type="NCBI Taxonomy" id="45655"/>
    <lineage>
        <taxon>Bacteria</taxon>
        <taxon>Pseudomonadati</taxon>
        <taxon>Thermodesulfobacteriota</taxon>
        <taxon>Desulfobacteria</taxon>
        <taxon>Desulfobacterales</taxon>
        <taxon>Desulfococcaceae</taxon>
        <taxon>Desulfonema</taxon>
    </lineage>
</organism>
<evidence type="ECO:0000313" key="5">
    <source>
        <dbReference type="EMBL" id="QTA88924.1"/>
    </source>
</evidence>
<reference evidence="5" key="1">
    <citation type="journal article" date="2021" name="Microb. Physiol.">
        <title>Proteogenomic Insights into the Physiology of Marine, Sulfate-Reducing, Filamentous Desulfonema limicola and Desulfonema magnum.</title>
        <authorList>
            <person name="Schnaars V."/>
            <person name="Wohlbrand L."/>
            <person name="Scheve S."/>
            <person name="Hinrichs C."/>
            <person name="Reinhardt R."/>
            <person name="Rabus R."/>
        </authorList>
    </citation>
    <scope>NUCLEOTIDE SEQUENCE</scope>
    <source>
        <strain evidence="5">4be13</strain>
    </source>
</reference>
<evidence type="ECO:0000256" key="3">
    <source>
        <dbReference type="ARBA" id="ARBA00022840"/>
    </source>
</evidence>
<dbReference type="KEGG" id="dmm:dnm_049710"/>
<dbReference type="SUPFAM" id="SSF52540">
    <property type="entry name" value="P-loop containing nucleoside triphosphate hydrolases"/>
    <property type="match status" value="1"/>
</dbReference>
<dbReference type="InterPro" id="IPR017871">
    <property type="entry name" value="ABC_transporter-like_CS"/>
</dbReference>
<dbReference type="InterPro" id="IPR003439">
    <property type="entry name" value="ABC_transporter-like_ATP-bd"/>
</dbReference>
<proteinExistence type="predicted"/>
<dbReference type="GO" id="GO:0016887">
    <property type="term" value="F:ATP hydrolysis activity"/>
    <property type="evidence" value="ECO:0007669"/>
    <property type="project" value="InterPro"/>
</dbReference>
<dbReference type="CDD" id="cd03261">
    <property type="entry name" value="ABC_Org_Solvent_Resistant"/>
    <property type="match status" value="1"/>
</dbReference>
<evidence type="ECO:0000256" key="2">
    <source>
        <dbReference type="ARBA" id="ARBA00022741"/>
    </source>
</evidence>
<dbReference type="Pfam" id="PF00005">
    <property type="entry name" value="ABC_tran"/>
    <property type="match status" value="1"/>
</dbReference>
<keyword evidence="6" id="KW-1185">Reference proteome</keyword>
<evidence type="ECO:0000259" key="4">
    <source>
        <dbReference type="PROSITE" id="PS50893"/>
    </source>
</evidence>
<keyword evidence="3 5" id="KW-0067">ATP-binding</keyword>
<keyword evidence="1" id="KW-0813">Transport</keyword>
<feature type="domain" description="ABC transporter" evidence="4">
    <location>
        <begin position="6"/>
        <end position="242"/>
    </location>
</feature>
<evidence type="ECO:0000313" key="6">
    <source>
        <dbReference type="Proteomes" id="UP000663722"/>
    </source>
</evidence>
<dbReference type="Gene3D" id="3.40.50.300">
    <property type="entry name" value="P-loop containing nucleotide triphosphate hydrolases"/>
    <property type="match status" value="1"/>
</dbReference>
<dbReference type="PANTHER" id="PTHR43023">
    <property type="entry name" value="PROTEIN TRIGALACTOSYLDIACYLGLYCEROL 3, CHLOROPLASTIC"/>
    <property type="match status" value="1"/>
</dbReference>
<accession>A0A975BNF6</accession>
<gene>
    <name evidence="5" type="primary">mlaF</name>
    <name evidence="5" type="ORF">dnm_049710</name>
</gene>
<dbReference type="EMBL" id="CP061800">
    <property type="protein sequence ID" value="QTA88924.1"/>
    <property type="molecule type" value="Genomic_DNA"/>
</dbReference>
<dbReference type="RefSeq" id="WP_207683469.1">
    <property type="nucleotide sequence ID" value="NZ_CP061800.1"/>
</dbReference>
<dbReference type="PROSITE" id="PS00211">
    <property type="entry name" value="ABC_TRANSPORTER_1"/>
    <property type="match status" value="1"/>
</dbReference>
<name>A0A975BNF6_9BACT</name>
<dbReference type="SMART" id="SM00382">
    <property type="entry name" value="AAA"/>
    <property type="match status" value="1"/>
</dbReference>
<protein>
    <submittedName>
        <fullName evidence="5">Intermembrane phospholipid transport system ATP-binding protein</fullName>
    </submittedName>
</protein>
<dbReference type="GO" id="GO:0005524">
    <property type="term" value="F:ATP binding"/>
    <property type="evidence" value="ECO:0007669"/>
    <property type="project" value="UniProtKB-KW"/>
</dbReference>
<dbReference type="PROSITE" id="PS50893">
    <property type="entry name" value="ABC_TRANSPORTER_2"/>
    <property type="match status" value="1"/>
</dbReference>
<dbReference type="InterPro" id="IPR027417">
    <property type="entry name" value="P-loop_NTPase"/>
</dbReference>
<dbReference type="PANTHER" id="PTHR43023:SF6">
    <property type="entry name" value="INTERMEMBRANE PHOSPHOLIPID TRANSPORT SYSTEM ATP-BINDING PROTEIN MLAF"/>
    <property type="match status" value="1"/>
</dbReference>
<sequence>MDQPLIQIKNISKKFGDNHVLNGADFCIYKGEVTTVIGKSGGGKSVLLKHIIGLVEPDSGMILFQGQPVSEMKKAEKRAMRKKFSYMFQGTALFDSMTVFENIALPLMEKTSLRKKEIQQQVEEKMQQLDLNDINDKYPSQLSGGMKKRVAMARALITDPEIVLFDEPTTGLDPIRKNAVHSMISDYQKKFGFTAVVVSHEIPDVFYISQRIAMLEQGKILFEGSPDEIQKLPDSVVQNFIQGVES</sequence>
<dbReference type="AlphaFoldDB" id="A0A975BNF6"/>
<dbReference type="Proteomes" id="UP000663722">
    <property type="component" value="Chromosome"/>
</dbReference>
<keyword evidence="2" id="KW-0547">Nucleotide-binding</keyword>
<evidence type="ECO:0000256" key="1">
    <source>
        <dbReference type="ARBA" id="ARBA00022448"/>
    </source>
</evidence>